<dbReference type="EMBL" id="CAXAMM010011991">
    <property type="protein sequence ID" value="CAK9027597.1"/>
    <property type="molecule type" value="Genomic_DNA"/>
</dbReference>
<organism evidence="2 3">
    <name type="scientific">Durusdinium trenchii</name>
    <dbReference type="NCBI Taxonomy" id="1381693"/>
    <lineage>
        <taxon>Eukaryota</taxon>
        <taxon>Sar</taxon>
        <taxon>Alveolata</taxon>
        <taxon>Dinophyceae</taxon>
        <taxon>Suessiales</taxon>
        <taxon>Symbiodiniaceae</taxon>
        <taxon>Durusdinium</taxon>
    </lineage>
</organism>
<protein>
    <submittedName>
        <fullName evidence="2">Uncharacterized protein</fullName>
    </submittedName>
</protein>
<reference evidence="2 3" key="1">
    <citation type="submission" date="2024-02" db="EMBL/GenBank/DDBJ databases">
        <authorList>
            <person name="Chen Y."/>
            <person name="Shah S."/>
            <person name="Dougan E. K."/>
            <person name="Thang M."/>
            <person name="Chan C."/>
        </authorList>
    </citation>
    <scope>NUCLEOTIDE SEQUENCE [LARGE SCALE GENOMIC DNA]</scope>
</reference>
<keyword evidence="3" id="KW-1185">Reference proteome</keyword>
<gene>
    <name evidence="2" type="ORF">SCF082_LOCUS17995</name>
</gene>
<name>A0ABP0KL75_9DINO</name>
<evidence type="ECO:0000313" key="3">
    <source>
        <dbReference type="Proteomes" id="UP001642464"/>
    </source>
</evidence>
<evidence type="ECO:0000256" key="1">
    <source>
        <dbReference type="SAM" id="MobiDB-lite"/>
    </source>
</evidence>
<accession>A0ABP0KL75</accession>
<proteinExistence type="predicted"/>
<evidence type="ECO:0000313" key="2">
    <source>
        <dbReference type="EMBL" id="CAK9027597.1"/>
    </source>
</evidence>
<dbReference type="Proteomes" id="UP001642464">
    <property type="component" value="Unassembled WGS sequence"/>
</dbReference>
<feature type="region of interest" description="Disordered" evidence="1">
    <location>
        <begin position="1005"/>
        <end position="1025"/>
    </location>
</feature>
<sequence length="1236" mass="136601">MPPRKKQKTGRSGADALSVGPAATVVPSRLDDVPQVMKQALLILDAIHELRHCDEKTVHLEKCSVLEPMHGVFAWPISWGGTFKDIAQRAWSDPDQLLEMSASLCHRAGFMDSPDPSEFLQQFCKMDGETVAIKLPCSPLRPVNLAVGCLYFSDGSQKTLGAFMVWLSLILATRLPDFDNSDLEHPAFLALMSSLLRIRTVQKATTGSGDDVDSTLARIIKQNMDAKVQAVSSLTWTSILASLGDGVSLDTLISRYNSHPEVKAFDDQQTTASISLDGRKRQAVKNFLEKTSPGAFNILLKSTHDICWAHGAFGESFGTYTHCFLGSCANFEAAPPHEDAMSGPLPNEPSITLNWALPLTESAQELLFSRIQLTFDRNTSMMPVTQRKKYRLSGDDLLRVRNLVCLFDQILPHIKARVGLDSAAQWLEDVRSGAQRDNDLTSLLHLRPSVFSMSMLPSEQEQAKRSLEEVELKKCEDKEAQRLEVTAAQWNFFKGALARDQSKLDVVQQAPRLVRQRLHAKQVAARSRLISDGESACKGYQETYLRVVPLDKMDLLGSEISKFKSQIAEEMQIGTDSIFCLGLCDYNAPGARQSSKAESLAQGMAQVNAAGPLNNNAVVCLLPDHPKDSCIRGLYDEEKVILEALFSHRQSVETRFIDLFTREKKSENKSNMRRFAASRVVVHSDSLDGNSWLASELAVCGRPVGRAEQEMGAPTSILPKSSALLLPEAGSPDLDLKLSERVRPSQEQTSAQKGTGRLEMLLESAFRHARISGPTLVINLTGYVEEAAAAVVSLSVRLNLYGDMGQAVLNLRLKGPLTGEGGGYDFSNLYYLSAHTLESKSGIAYAKQRVYRELLDAWLSKRLAFQGKKYDDSAISLNDKDWQRRHDKNILRYFKSIHSHDCCFLYWKELADIPHSECIKSADNLELEVLVRQGLKMAIHPDQVKQWTNSGSGLESEFRKLEAAHIEKYQDCLAGIIKDQGQGTPSVAGGSTASAGAAGTMVAANDDKNEDDPTDTAPAPIAQTDGDSFESLEKLRESDPVEIKVLSEIAGVELIKTKSGKIWLYCEKDRILQRHLQVGGYVPCSEAGDGVAMEWAERDKTLIQVDMSSVTPDTAQIQVMSLYRFLVLLERSKKLSQYKPSYTECVRKSGSSGGSDGFEVSLKDPHKYKSLASAEKAATAKSFFGANMAEVEKSTFLAKIFRWRFERVHAVCKVQKPYVILKSALQLRAGQPFLVA</sequence>
<comment type="caution">
    <text evidence="2">The sequence shown here is derived from an EMBL/GenBank/DDBJ whole genome shotgun (WGS) entry which is preliminary data.</text>
</comment>